<dbReference type="SUPFAM" id="SSF103486">
    <property type="entry name" value="V-type ATP synthase subunit C"/>
    <property type="match status" value="1"/>
</dbReference>
<dbReference type="InterPro" id="IPR044911">
    <property type="entry name" value="V-type_ATPase_csu/dsu_dom_3"/>
</dbReference>
<keyword evidence="3" id="KW-0406">Ion transport</keyword>
<dbReference type="PANTHER" id="PTHR38682">
    <property type="entry name" value="V-TYPE ATP SYNTHASE SUBUNIT C"/>
    <property type="match status" value="1"/>
</dbReference>
<dbReference type="Pfam" id="PF01992">
    <property type="entry name" value="vATP-synt_AC39"/>
    <property type="match status" value="1"/>
</dbReference>
<keyword evidence="2" id="KW-0813">Transport</keyword>
<name>A0A7C6EIX5_UNCW3</name>
<proteinExistence type="inferred from homology"/>
<comment type="similarity">
    <text evidence="1">Belongs to the V-ATPase V0D/AC39 subunit family.</text>
</comment>
<evidence type="ECO:0000256" key="3">
    <source>
        <dbReference type="ARBA" id="ARBA00023065"/>
    </source>
</evidence>
<evidence type="ECO:0000256" key="2">
    <source>
        <dbReference type="ARBA" id="ARBA00022448"/>
    </source>
</evidence>
<evidence type="ECO:0000313" key="4">
    <source>
        <dbReference type="EMBL" id="HHS62667.1"/>
    </source>
</evidence>
<protein>
    <recommendedName>
        <fullName evidence="5">V-type ATP synthase subunit C</fullName>
    </recommendedName>
</protein>
<sequence>MIKGTEDTRYAFVNGIIRAKEAKLLRKNHFDRLIDAGIDNFRVILSDTAYTGTGEFLGVLMDIEKQEREFFTKYCLHNEVKEIVFLPEAIHNLKVKLKNGDKRLLYDVDISGLESSTEIIEIISAYLKHKNIFILSTELDKFLCKKIKELSNVSQFFSEYFKIYFDLENIRSFFRARQFENSVEIFRQVYIAYSSIPEKIFLENLNKDISKMIRIFSNTIYGNIVEQGGNYLETQGSFLKLERLCDEMKLQFLKLTRYYTFGVEPLFGYYQFKLNELKRLRQIYMGKQYNIPVAQLKESIPDVW</sequence>
<dbReference type="PANTHER" id="PTHR38682:SF1">
    <property type="entry name" value="V-TYPE ATP SYNTHASE SUBUNIT C"/>
    <property type="match status" value="1"/>
</dbReference>
<dbReference type="InterPro" id="IPR035067">
    <property type="entry name" value="V-type_ATPase_csu/dsu"/>
</dbReference>
<dbReference type="InterPro" id="IPR002843">
    <property type="entry name" value="ATPase_V0-cplx_csu/dsu"/>
</dbReference>
<evidence type="ECO:0000256" key="1">
    <source>
        <dbReference type="ARBA" id="ARBA00006709"/>
    </source>
</evidence>
<dbReference type="EMBL" id="DTHJ01000071">
    <property type="protein sequence ID" value="HHS62667.1"/>
    <property type="molecule type" value="Genomic_DNA"/>
</dbReference>
<dbReference type="AlphaFoldDB" id="A0A7C6EIX5"/>
<dbReference type="InterPro" id="IPR036079">
    <property type="entry name" value="ATPase_csu/dsu_sf"/>
</dbReference>
<reference evidence="4" key="1">
    <citation type="journal article" date="2020" name="mSystems">
        <title>Genome- and Community-Level Interaction Insights into Carbon Utilization and Element Cycling Functions of Hydrothermarchaeota in Hydrothermal Sediment.</title>
        <authorList>
            <person name="Zhou Z."/>
            <person name="Liu Y."/>
            <person name="Xu W."/>
            <person name="Pan J."/>
            <person name="Luo Z.H."/>
            <person name="Li M."/>
        </authorList>
    </citation>
    <scope>NUCLEOTIDE SEQUENCE [LARGE SCALE GENOMIC DNA]</scope>
    <source>
        <strain evidence="4">SpSt-783</strain>
    </source>
</reference>
<dbReference type="InterPro" id="IPR050873">
    <property type="entry name" value="V-ATPase_V0D/AC39_subunit"/>
</dbReference>
<organism evidence="4">
    <name type="scientific">candidate division WOR-3 bacterium</name>
    <dbReference type="NCBI Taxonomy" id="2052148"/>
    <lineage>
        <taxon>Bacteria</taxon>
        <taxon>Bacteria division WOR-3</taxon>
    </lineage>
</organism>
<comment type="caution">
    <text evidence="4">The sequence shown here is derived from an EMBL/GenBank/DDBJ whole genome shotgun (WGS) entry which is preliminary data.</text>
</comment>
<dbReference type="Gene3D" id="1.20.1690.10">
    <property type="entry name" value="V-type ATP synthase subunit C domain"/>
    <property type="match status" value="2"/>
</dbReference>
<dbReference type="Gene3D" id="1.10.132.50">
    <property type="entry name" value="ATP synthase (C/AC39) subunit, domain 3"/>
    <property type="match status" value="2"/>
</dbReference>
<evidence type="ECO:0008006" key="5">
    <source>
        <dbReference type="Google" id="ProtNLM"/>
    </source>
</evidence>
<gene>
    <name evidence="4" type="ORF">ENV70_03490</name>
</gene>
<dbReference type="GO" id="GO:0046961">
    <property type="term" value="F:proton-transporting ATPase activity, rotational mechanism"/>
    <property type="evidence" value="ECO:0007669"/>
    <property type="project" value="InterPro"/>
</dbReference>
<accession>A0A7C6EIX5</accession>